<dbReference type="PANTHER" id="PTHR46743">
    <property type="entry name" value="TEICHOIC ACIDS EXPORT ATP-BINDING PROTEIN TAGH"/>
    <property type="match status" value="1"/>
</dbReference>
<proteinExistence type="inferred from homology"/>
<evidence type="ECO:0000313" key="6">
    <source>
        <dbReference type="EMBL" id="AIC48079.1"/>
    </source>
</evidence>
<evidence type="ECO:0000256" key="4">
    <source>
        <dbReference type="ARBA" id="ARBA00022840"/>
    </source>
</evidence>
<dbReference type="SUPFAM" id="SSF52540">
    <property type="entry name" value="P-loop containing nucleoside triphosphate hydrolases"/>
    <property type="match status" value="1"/>
</dbReference>
<organism evidence="6 7">
    <name type="scientific">Rhodoluna lacicola</name>
    <dbReference type="NCBI Taxonomy" id="529884"/>
    <lineage>
        <taxon>Bacteria</taxon>
        <taxon>Bacillati</taxon>
        <taxon>Actinomycetota</taxon>
        <taxon>Actinomycetes</taxon>
        <taxon>Micrococcales</taxon>
        <taxon>Microbacteriaceae</taxon>
        <taxon>Luna cluster</taxon>
        <taxon>Luna-1 subcluster</taxon>
        <taxon>Rhodoluna</taxon>
    </lineage>
</organism>
<protein>
    <submittedName>
        <fullName evidence="6">ABC-type polysaccharide/polyol phosphate transport system, ATPase component</fullName>
    </submittedName>
</protein>
<evidence type="ECO:0000313" key="7">
    <source>
        <dbReference type="Proteomes" id="UP000067708"/>
    </source>
</evidence>
<keyword evidence="4" id="KW-0067">ATP-binding</keyword>
<dbReference type="PROSITE" id="PS00211">
    <property type="entry name" value="ABC_TRANSPORTER_1"/>
    <property type="match status" value="1"/>
</dbReference>
<dbReference type="Proteomes" id="UP000067708">
    <property type="component" value="Chromosome"/>
</dbReference>
<dbReference type="PANTHER" id="PTHR46743:SF2">
    <property type="entry name" value="TEICHOIC ACIDS EXPORT ATP-BINDING PROTEIN TAGH"/>
    <property type="match status" value="1"/>
</dbReference>
<dbReference type="EMBL" id="CP007490">
    <property type="protein sequence ID" value="AIC48079.1"/>
    <property type="molecule type" value="Genomic_DNA"/>
</dbReference>
<dbReference type="AlphaFoldDB" id="A0A060JPH1"/>
<name>A0A060JPH1_9MICO</name>
<dbReference type="KEGG" id="rla:Rhola_00012870"/>
<dbReference type="eggNOG" id="COG1134">
    <property type="taxonomic scope" value="Bacteria"/>
</dbReference>
<evidence type="ECO:0000259" key="5">
    <source>
        <dbReference type="PROSITE" id="PS50893"/>
    </source>
</evidence>
<sequence length="261" mass="28362">MVATKKATTKQAERKPVVIVDDVHVIYKVYASGKRVTRGQGKNGIFSKTSNLREVHAVKGVSFTVYEGESIGIIGSNGSGKSTLLRAISGLTPIDGGSVYAIARPTLLGVGGALLPNISGERNILLGGMAMGESRKDMENAVDEIAKFAGLEEFIDLPMRTYSSGMAARLKFAIAAHRDHDILIVDEALSVGDKQFQNRSEARMRQLRENAGTVFLVSHAMESILETCNRVIWLEKGLIRMDGDPKKVVGAYTQYMDEISE</sequence>
<reference evidence="6 7" key="1">
    <citation type="journal article" date="2014" name="Int. J. Syst. Evol. Microbiol.">
        <title>Rhodoluna lacicola gen. nov., sp. nov., a planktonic freshwater bacterium with stream-lined genome.</title>
        <authorList>
            <person name="Hahn M."/>
            <person name="Schmidt J."/>
            <person name="Taipale S.J."/>
            <person name="Doolittle W.F."/>
            <person name="Koll U."/>
        </authorList>
    </citation>
    <scope>NUCLEOTIDE SEQUENCE [LARGE SCALE GENOMIC DNA]</scope>
    <source>
        <strain evidence="6 7">MWH-Ta8</strain>
    </source>
</reference>
<dbReference type="STRING" id="529884.Rhola_00012870"/>
<dbReference type="InterPro" id="IPR015860">
    <property type="entry name" value="ABC_transpr_TagH-like"/>
</dbReference>
<dbReference type="InterPro" id="IPR050683">
    <property type="entry name" value="Bact_Polysacc_Export_ATP-bd"/>
</dbReference>
<comment type="similarity">
    <text evidence="1">Belongs to the ABC transporter superfamily.</text>
</comment>
<dbReference type="RefSeq" id="WP_051636354.1">
    <property type="nucleotide sequence ID" value="NZ_CP007490.1"/>
</dbReference>
<dbReference type="Pfam" id="PF00005">
    <property type="entry name" value="ABC_tran"/>
    <property type="match status" value="1"/>
</dbReference>
<keyword evidence="7" id="KW-1185">Reference proteome</keyword>
<evidence type="ECO:0000256" key="1">
    <source>
        <dbReference type="ARBA" id="ARBA00005417"/>
    </source>
</evidence>
<dbReference type="InterPro" id="IPR003439">
    <property type="entry name" value="ABC_transporter-like_ATP-bd"/>
</dbReference>
<dbReference type="PROSITE" id="PS50893">
    <property type="entry name" value="ABC_TRANSPORTER_2"/>
    <property type="match status" value="1"/>
</dbReference>
<keyword evidence="3" id="KW-0547">Nucleotide-binding</keyword>
<evidence type="ECO:0000256" key="2">
    <source>
        <dbReference type="ARBA" id="ARBA00022448"/>
    </source>
</evidence>
<dbReference type="SMART" id="SM00382">
    <property type="entry name" value="AAA"/>
    <property type="match status" value="1"/>
</dbReference>
<accession>A0A060JPH1</accession>
<feature type="domain" description="ABC transporter" evidence="5">
    <location>
        <begin position="39"/>
        <end position="261"/>
    </location>
</feature>
<dbReference type="GO" id="GO:0140359">
    <property type="term" value="F:ABC-type transporter activity"/>
    <property type="evidence" value="ECO:0007669"/>
    <property type="project" value="InterPro"/>
</dbReference>
<dbReference type="InterPro" id="IPR017871">
    <property type="entry name" value="ABC_transporter-like_CS"/>
</dbReference>
<dbReference type="GO" id="GO:0005524">
    <property type="term" value="F:ATP binding"/>
    <property type="evidence" value="ECO:0007669"/>
    <property type="project" value="UniProtKB-KW"/>
</dbReference>
<dbReference type="OrthoDB" id="9778870at2"/>
<keyword evidence="2" id="KW-0813">Transport</keyword>
<dbReference type="HOGENOM" id="CLU_000604_1_2_11"/>
<dbReference type="CDD" id="cd03220">
    <property type="entry name" value="ABC_KpsT_Wzt"/>
    <property type="match status" value="1"/>
</dbReference>
<evidence type="ECO:0000256" key="3">
    <source>
        <dbReference type="ARBA" id="ARBA00022741"/>
    </source>
</evidence>
<dbReference type="GO" id="GO:0016887">
    <property type="term" value="F:ATP hydrolysis activity"/>
    <property type="evidence" value="ECO:0007669"/>
    <property type="project" value="InterPro"/>
</dbReference>
<dbReference type="InterPro" id="IPR027417">
    <property type="entry name" value="P-loop_NTPase"/>
</dbReference>
<dbReference type="Gene3D" id="3.40.50.300">
    <property type="entry name" value="P-loop containing nucleotide triphosphate hydrolases"/>
    <property type="match status" value="1"/>
</dbReference>
<dbReference type="PATRIC" id="fig|529884.3.peg.1246"/>
<dbReference type="GO" id="GO:0016020">
    <property type="term" value="C:membrane"/>
    <property type="evidence" value="ECO:0007669"/>
    <property type="project" value="InterPro"/>
</dbReference>
<gene>
    <name evidence="6" type="ORF">Rhola_00012870</name>
</gene>
<dbReference type="InterPro" id="IPR003593">
    <property type="entry name" value="AAA+_ATPase"/>
</dbReference>